<dbReference type="EMBL" id="BARS01057955">
    <property type="protein sequence ID" value="GAG44169.1"/>
    <property type="molecule type" value="Genomic_DNA"/>
</dbReference>
<reference evidence="1" key="1">
    <citation type="journal article" date="2014" name="Front. Microbiol.">
        <title>High frequency of phylogenetically diverse reductive dehalogenase-homologous genes in deep subseafloor sedimentary metagenomes.</title>
        <authorList>
            <person name="Kawai M."/>
            <person name="Futagami T."/>
            <person name="Toyoda A."/>
            <person name="Takaki Y."/>
            <person name="Nishi S."/>
            <person name="Hori S."/>
            <person name="Arai W."/>
            <person name="Tsubouchi T."/>
            <person name="Morono Y."/>
            <person name="Uchiyama I."/>
            <person name="Ito T."/>
            <person name="Fujiyama A."/>
            <person name="Inagaki F."/>
            <person name="Takami H."/>
        </authorList>
    </citation>
    <scope>NUCLEOTIDE SEQUENCE</scope>
    <source>
        <strain evidence="1">Expedition CK06-06</strain>
    </source>
</reference>
<accession>X0XLV9</accession>
<gene>
    <name evidence="1" type="ORF">S01H1_84752</name>
</gene>
<feature type="non-terminal residue" evidence="1">
    <location>
        <position position="1"/>
    </location>
</feature>
<name>X0XLV9_9ZZZZ</name>
<protein>
    <recommendedName>
        <fullName evidence="2">Cysteine-rich domain-containing protein</fullName>
    </recommendedName>
</protein>
<proteinExistence type="predicted"/>
<dbReference type="AlphaFoldDB" id="X0XLV9"/>
<comment type="caution">
    <text evidence="1">The sequence shown here is derived from an EMBL/GenBank/DDBJ whole genome shotgun (WGS) entry which is preliminary data.</text>
</comment>
<evidence type="ECO:0000313" key="1">
    <source>
        <dbReference type="EMBL" id="GAG44169.1"/>
    </source>
</evidence>
<organism evidence="1">
    <name type="scientific">marine sediment metagenome</name>
    <dbReference type="NCBI Taxonomy" id="412755"/>
    <lineage>
        <taxon>unclassified sequences</taxon>
        <taxon>metagenomes</taxon>
        <taxon>ecological metagenomes</taxon>
    </lineage>
</organism>
<evidence type="ECO:0008006" key="2">
    <source>
        <dbReference type="Google" id="ProtNLM"/>
    </source>
</evidence>
<sequence length="37" mass="3984">LAAACPYCRLMFETSTATSTGEPVEFKDISELVAEAM</sequence>